<accession>A0A931YDU7</accession>
<gene>
    <name evidence="1" type="ORF">HYV66_02800</name>
</gene>
<evidence type="ECO:0000313" key="1">
    <source>
        <dbReference type="EMBL" id="MBI2466130.1"/>
    </source>
</evidence>
<comment type="caution">
    <text evidence="1">The sequence shown here is derived from an EMBL/GenBank/DDBJ whole genome shotgun (WGS) entry which is preliminary data.</text>
</comment>
<evidence type="ECO:0000313" key="2">
    <source>
        <dbReference type="Proteomes" id="UP000709672"/>
    </source>
</evidence>
<sequence length="104" mass="12141">MPQPHKLIITLEETVNLQFLANYPCSTDRYGLFGRLDRTRLHRLIGEQHPLVGRQLSEITRFFLDKIDDPHATDDGKTNGRLVEEGERRKAEWRQFLVNHFGGL</sequence>
<dbReference type="Proteomes" id="UP000709672">
    <property type="component" value="Unassembled WGS sequence"/>
</dbReference>
<protein>
    <submittedName>
        <fullName evidence="1">Uncharacterized protein</fullName>
    </submittedName>
</protein>
<proteinExistence type="predicted"/>
<dbReference type="EMBL" id="JACPHQ010000040">
    <property type="protein sequence ID" value="MBI2466130.1"/>
    <property type="molecule type" value="Genomic_DNA"/>
</dbReference>
<organism evidence="1 2">
    <name type="scientific">Candidatus Sungiibacteriota bacterium</name>
    <dbReference type="NCBI Taxonomy" id="2750080"/>
    <lineage>
        <taxon>Bacteria</taxon>
        <taxon>Candidatus Sungiibacteriota</taxon>
    </lineage>
</organism>
<name>A0A931YDU7_9BACT</name>
<reference evidence="1" key="1">
    <citation type="submission" date="2020-07" db="EMBL/GenBank/DDBJ databases">
        <title>Huge and variable diversity of episymbiotic CPR bacteria and DPANN archaea in groundwater ecosystems.</title>
        <authorList>
            <person name="He C.Y."/>
            <person name="Keren R."/>
            <person name="Whittaker M."/>
            <person name="Farag I.F."/>
            <person name="Doudna J."/>
            <person name="Cate J.H.D."/>
            <person name="Banfield J.F."/>
        </authorList>
    </citation>
    <scope>NUCLEOTIDE SEQUENCE</scope>
    <source>
        <strain evidence="1">NC_groundwater_418_Ag_B-0.1um_45_10</strain>
    </source>
</reference>
<dbReference type="AlphaFoldDB" id="A0A931YDU7"/>